<dbReference type="InterPro" id="IPR002156">
    <property type="entry name" value="RNaseH_domain"/>
</dbReference>
<accession>A0A7J8T415</accession>
<dbReference type="PANTHER" id="PTHR47723">
    <property type="entry name" value="OS05G0353850 PROTEIN"/>
    <property type="match status" value="1"/>
</dbReference>
<gene>
    <name evidence="3" type="ORF">Godav_001587</name>
</gene>
<evidence type="ECO:0000259" key="1">
    <source>
        <dbReference type="Pfam" id="PF13456"/>
    </source>
</evidence>
<dbReference type="GO" id="GO:0004523">
    <property type="term" value="F:RNA-DNA hybrid ribonuclease activity"/>
    <property type="evidence" value="ECO:0007669"/>
    <property type="project" value="InterPro"/>
</dbReference>
<dbReference type="Gene3D" id="3.30.420.10">
    <property type="entry name" value="Ribonuclease H-like superfamily/Ribonuclease H"/>
    <property type="match status" value="1"/>
</dbReference>
<proteinExistence type="predicted"/>
<dbReference type="Proteomes" id="UP000593561">
    <property type="component" value="Unassembled WGS sequence"/>
</dbReference>
<dbReference type="SUPFAM" id="SSF53098">
    <property type="entry name" value="Ribonuclease H-like"/>
    <property type="match status" value="1"/>
</dbReference>
<dbReference type="InterPro" id="IPR026960">
    <property type="entry name" value="RVT-Znf"/>
</dbReference>
<comment type="caution">
    <text evidence="3">The sequence shown here is derived from an EMBL/GenBank/DDBJ whole genome shotgun (WGS) entry which is preliminary data.</text>
</comment>
<dbReference type="Pfam" id="PF13966">
    <property type="entry name" value="zf-RVT"/>
    <property type="match status" value="1"/>
</dbReference>
<protein>
    <recommendedName>
        <fullName evidence="5">RNase H type-1 domain-containing protein</fullName>
    </recommendedName>
</protein>
<evidence type="ECO:0000259" key="2">
    <source>
        <dbReference type="Pfam" id="PF13966"/>
    </source>
</evidence>
<dbReference type="CDD" id="cd06222">
    <property type="entry name" value="RNase_H_like"/>
    <property type="match status" value="1"/>
</dbReference>
<dbReference type="InterPro" id="IPR053151">
    <property type="entry name" value="RNase_H-like"/>
</dbReference>
<evidence type="ECO:0000313" key="3">
    <source>
        <dbReference type="EMBL" id="MBA0632923.1"/>
    </source>
</evidence>
<dbReference type="InterPro" id="IPR036397">
    <property type="entry name" value="RNaseH_sf"/>
</dbReference>
<sequence>MVTEEGLWNLDIFKIWLSDDVIWRIMCIMASWSAKDDKWKCAWKLPGLQRVYFFLWTILKQSLLSNVERVKRGIAVDLSCPLCGHALEESKSEKWLLMNTDGAVQLQSGNAAAEEIVWDETGDWVFGYNRYLGKYSIFDAKLWGILEGLKLIQRGGYDKVIIQSDSLEVVKAIQRSFFNSLNSALIRRIQCILSQEGQWLLLYIPREQNQVAGCLAKLTLVNKEELQVFDSPPMESLVFIDSDRIRGFFSSLE</sequence>
<dbReference type="InterPro" id="IPR044730">
    <property type="entry name" value="RNase_H-like_dom_plant"/>
</dbReference>
<name>A0A7J8T415_GOSDV</name>
<evidence type="ECO:0008006" key="5">
    <source>
        <dbReference type="Google" id="ProtNLM"/>
    </source>
</evidence>
<feature type="domain" description="RNase H type-1" evidence="1">
    <location>
        <begin position="99"/>
        <end position="218"/>
    </location>
</feature>
<evidence type="ECO:0000313" key="4">
    <source>
        <dbReference type="Proteomes" id="UP000593561"/>
    </source>
</evidence>
<dbReference type="AlphaFoldDB" id="A0A7J8T415"/>
<dbReference type="PANTHER" id="PTHR47723:SF19">
    <property type="entry name" value="POLYNUCLEOTIDYL TRANSFERASE, RIBONUCLEASE H-LIKE SUPERFAMILY PROTEIN"/>
    <property type="match status" value="1"/>
</dbReference>
<organism evidence="3 4">
    <name type="scientific">Gossypium davidsonii</name>
    <name type="common">Davidson's cotton</name>
    <name type="synonym">Gossypium klotzschianum subsp. davidsonii</name>
    <dbReference type="NCBI Taxonomy" id="34287"/>
    <lineage>
        <taxon>Eukaryota</taxon>
        <taxon>Viridiplantae</taxon>
        <taxon>Streptophyta</taxon>
        <taxon>Embryophyta</taxon>
        <taxon>Tracheophyta</taxon>
        <taxon>Spermatophyta</taxon>
        <taxon>Magnoliopsida</taxon>
        <taxon>eudicotyledons</taxon>
        <taxon>Gunneridae</taxon>
        <taxon>Pentapetalae</taxon>
        <taxon>rosids</taxon>
        <taxon>malvids</taxon>
        <taxon>Malvales</taxon>
        <taxon>Malvaceae</taxon>
        <taxon>Malvoideae</taxon>
        <taxon>Gossypium</taxon>
    </lineage>
</organism>
<dbReference type="Pfam" id="PF13456">
    <property type="entry name" value="RVT_3"/>
    <property type="match status" value="1"/>
</dbReference>
<dbReference type="EMBL" id="JABFAC010000013">
    <property type="protein sequence ID" value="MBA0632923.1"/>
    <property type="molecule type" value="Genomic_DNA"/>
</dbReference>
<reference evidence="3 4" key="1">
    <citation type="journal article" date="2019" name="Genome Biol. Evol.">
        <title>Insights into the evolution of the New World diploid cottons (Gossypium, subgenus Houzingenia) based on genome sequencing.</title>
        <authorList>
            <person name="Grover C.E."/>
            <person name="Arick M.A. 2nd"/>
            <person name="Thrash A."/>
            <person name="Conover J.L."/>
            <person name="Sanders W.S."/>
            <person name="Peterson D.G."/>
            <person name="Frelichowski J.E."/>
            <person name="Scheffler J.A."/>
            <person name="Scheffler B.E."/>
            <person name="Wendel J.F."/>
        </authorList>
    </citation>
    <scope>NUCLEOTIDE SEQUENCE [LARGE SCALE GENOMIC DNA]</scope>
    <source>
        <strain evidence="3">27</strain>
        <tissue evidence="3">Leaf</tissue>
    </source>
</reference>
<dbReference type="GO" id="GO:0003676">
    <property type="term" value="F:nucleic acid binding"/>
    <property type="evidence" value="ECO:0007669"/>
    <property type="project" value="InterPro"/>
</dbReference>
<keyword evidence="4" id="KW-1185">Reference proteome</keyword>
<feature type="domain" description="Reverse transcriptase zinc-binding" evidence="2">
    <location>
        <begin position="33"/>
        <end position="89"/>
    </location>
</feature>
<dbReference type="InterPro" id="IPR012337">
    <property type="entry name" value="RNaseH-like_sf"/>
</dbReference>